<evidence type="ECO:0000313" key="2">
    <source>
        <dbReference type="EMBL" id="KAK7057254.1"/>
    </source>
</evidence>
<gene>
    <name evidence="2" type="ORF">R3P38DRAFT_2840224</name>
</gene>
<dbReference type="Proteomes" id="UP001362999">
    <property type="component" value="Unassembled WGS sequence"/>
</dbReference>
<dbReference type="InterPro" id="IPR011042">
    <property type="entry name" value="6-blade_b-propeller_TolB-like"/>
</dbReference>
<evidence type="ECO:0000259" key="1">
    <source>
        <dbReference type="Pfam" id="PF08450"/>
    </source>
</evidence>
<dbReference type="InterPro" id="IPR013658">
    <property type="entry name" value="SGL"/>
</dbReference>
<name>A0AAW0E0P3_9AGAR</name>
<keyword evidence="3" id="KW-1185">Reference proteome</keyword>
<dbReference type="InterPro" id="IPR051288">
    <property type="entry name" value="Serum_paraoxonase/arylesterase"/>
</dbReference>
<evidence type="ECO:0000313" key="3">
    <source>
        <dbReference type="Proteomes" id="UP001362999"/>
    </source>
</evidence>
<organism evidence="2 3">
    <name type="scientific">Favolaschia claudopus</name>
    <dbReference type="NCBI Taxonomy" id="2862362"/>
    <lineage>
        <taxon>Eukaryota</taxon>
        <taxon>Fungi</taxon>
        <taxon>Dikarya</taxon>
        <taxon>Basidiomycota</taxon>
        <taxon>Agaricomycotina</taxon>
        <taxon>Agaricomycetes</taxon>
        <taxon>Agaricomycetidae</taxon>
        <taxon>Agaricales</taxon>
        <taxon>Marasmiineae</taxon>
        <taxon>Mycenaceae</taxon>
        <taxon>Favolaschia</taxon>
    </lineage>
</organism>
<protein>
    <submittedName>
        <fullName evidence="2">Serum paraoxonase/arylesterase 2</fullName>
    </submittedName>
</protein>
<dbReference type="EMBL" id="JAWWNJ010000004">
    <property type="protein sequence ID" value="KAK7057254.1"/>
    <property type="molecule type" value="Genomic_DNA"/>
</dbReference>
<dbReference type="PANTHER" id="PTHR11799:SF12">
    <property type="entry name" value="PARAOXONASE-RELATED"/>
    <property type="match status" value="1"/>
</dbReference>
<reference evidence="2 3" key="1">
    <citation type="journal article" date="2024" name="J Genomics">
        <title>Draft genome sequencing and assembly of Favolaschia claudopus CIRM-BRFM 2984 isolated from oak limbs.</title>
        <authorList>
            <person name="Navarro D."/>
            <person name="Drula E."/>
            <person name="Chaduli D."/>
            <person name="Cazenave R."/>
            <person name="Ahrendt S."/>
            <person name="Wang J."/>
            <person name="Lipzen A."/>
            <person name="Daum C."/>
            <person name="Barry K."/>
            <person name="Grigoriev I.V."/>
            <person name="Favel A."/>
            <person name="Rosso M.N."/>
            <person name="Martin F."/>
        </authorList>
    </citation>
    <scope>NUCLEOTIDE SEQUENCE [LARGE SCALE GENOMIC DNA]</scope>
    <source>
        <strain evidence="2 3">CIRM-BRFM 2984</strain>
    </source>
</reference>
<dbReference type="Pfam" id="PF08450">
    <property type="entry name" value="SGL"/>
    <property type="match status" value="1"/>
</dbReference>
<dbReference type="Gene3D" id="2.120.10.30">
    <property type="entry name" value="TolB, C-terminal domain"/>
    <property type="match status" value="1"/>
</dbReference>
<sequence>MNRLLYPALAVGLLATTYRLYLQPLLAQHGSGRVIESLGTAGCTTVPALSACEKIVLHHGLLYLACSSPQSRASWTPALNQLTPPPQEDYIATYDPKTSVITRLETSLPGMMTHGMDVVSSSTNPSELYIFAINHRVPTHPESAPISGANSTIEVFKLPIGKSKLTHLRTFADPVILTPNDLVGSSDGESFFFTNDHNSKTSKMRYLSLLGLEYGSVGYCDTKSGCKYVAQNVHAANGIVRAPNNDTFYVANSVGGGITVFERQSDNALLKTHTIPTDRGLDNLSMDSDGVIWAAGFPDGFAFVKHAADPSQLAPASAHSFAMNTGPGSFYGEKFKVTKVFENDGTIASGTTSVVHDVENKRLYLHGLASPHLTICPA</sequence>
<proteinExistence type="predicted"/>
<dbReference type="PANTHER" id="PTHR11799">
    <property type="entry name" value="PARAOXONASE"/>
    <property type="match status" value="1"/>
</dbReference>
<comment type="caution">
    <text evidence="2">The sequence shown here is derived from an EMBL/GenBank/DDBJ whole genome shotgun (WGS) entry which is preliminary data.</text>
</comment>
<accession>A0AAW0E0P3</accession>
<dbReference type="AlphaFoldDB" id="A0AAW0E0P3"/>
<dbReference type="SUPFAM" id="SSF63829">
    <property type="entry name" value="Calcium-dependent phosphotriesterase"/>
    <property type="match status" value="1"/>
</dbReference>
<feature type="domain" description="SMP-30/Gluconolactonase/LRE-like region" evidence="1">
    <location>
        <begin position="162"/>
        <end position="299"/>
    </location>
</feature>